<keyword evidence="4" id="KW-0472">Membrane</keyword>
<keyword evidence="2" id="KW-0808">Transferase</keyword>
<evidence type="ECO:0000256" key="3">
    <source>
        <dbReference type="SAM" id="MobiDB-lite"/>
    </source>
</evidence>
<evidence type="ECO:0000256" key="4">
    <source>
        <dbReference type="SAM" id="Phobius"/>
    </source>
</evidence>
<dbReference type="Pfam" id="PF00145">
    <property type="entry name" value="DNA_methylase"/>
    <property type="match status" value="1"/>
</dbReference>
<keyword evidence="1" id="KW-0489">Methyltransferase</keyword>
<evidence type="ECO:0000313" key="6">
    <source>
        <dbReference type="Proteomes" id="UP001189429"/>
    </source>
</evidence>
<dbReference type="Proteomes" id="UP001189429">
    <property type="component" value="Unassembled WGS sequence"/>
</dbReference>
<evidence type="ECO:0000313" key="5">
    <source>
        <dbReference type="EMBL" id="CAK0906276.1"/>
    </source>
</evidence>
<keyword evidence="4" id="KW-1133">Transmembrane helix</keyword>
<dbReference type="InterPro" id="IPR029063">
    <property type="entry name" value="SAM-dependent_MTases_sf"/>
</dbReference>
<gene>
    <name evidence="5" type="ORF">PCOR1329_LOCUS81672</name>
</gene>
<reference evidence="5" key="1">
    <citation type="submission" date="2023-10" db="EMBL/GenBank/DDBJ databases">
        <authorList>
            <person name="Chen Y."/>
            <person name="Shah S."/>
            <person name="Dougan E. K."/>
            <person name="Thang M."/>
            <person name="Chan C."/>
        </authorList>
    </citation>
    <scope>NUCLEOTIDE SEQUENCE [LARGE SCALE GENOMIC DNA]</scope>
</reference>
<organism evidence="5 6">
    <name type="scientific">Prorocentrum cordatum</name>
    <dbReference type="NCBI Taxonomy" id="2364126"/>
    <lineage>
        <taxon>Eukaryota</taxon>
        <taxon>Sar</taxon>
        <taxon>Alveolata</taxon>
        <taxon>Dinophyceae</taxon>
        <taxon>Prorocentrales</taxon>
        <taxon>Prorocentraceae</taxon>
        <taxon>Prorocentrum</taxon>
    </lineage>
</organism>
<evidence type="ECO:0008006" key="7">
    <source>
        <dbReference type="Google" id="ProtNLM"/>
    </source>
</evidence>
<dbReference type="Gene3D" id="3.40.50.150">
    <property type="entry name" value="Vaccinia Virus protein VP39"/>
    <property type="match status" value="1"/>
</dbReference>
<accession>A0ABN9Y1F6</accession>
<feature type="non-terminal residue" evidence="5">
    <location>
        <position position="1"/>
    </location>
</feature>
<protein>
    <recommendedName>
        <fullName evidence="7">DNA (cytosine-5-)-methyltransferase</fullName>
    </recommendedName>
</protein>
<proteinExistence type="predicted"/>
<evidence type="ECO:0000256" key="2">
    <source>
        <dbReference type="ARBA" id="ARBA00022679"/>
    </source>
</evidence>
<dbReference type="SUPFAM" id="SSF53335">
    <property type="entry name" value="S-adenosyl-L-methionine-dependent methyltransferases"/>
    <property type="match status" value="1"/>
</dbReference>
<name>A0ABN9Y1F6_9DINO</name>
<dbReference type="InterPro" id="IPR001525">
    <property type="entry name" value="C5_MeTfrase"/>
</dbReference>
<evidence type="ECO:0000256" key="1">
    <source>
        <dbReference type="ARBA" id="ARBA00022603"/>
    </source>
</evidence>
<keyword evidence="4" id="KW-0812">Transmembrane</keyword>
<sequence>VKVEHMFACESETQKAAFIRDQGPEIRHIFRDMSHLAQARAYDILAADEELVPQVDLFLFGFVCKDKSKLNRNRGALTHCIQEEGQRTVSAKDAGGDEEAPNKRSESGATFEYVKEYLMANQPPFILGENVPEIGNKKHTDAESDLDYVKRTLTEVGYDITVNVYRAEEFGSLAIRPRLFIRGVLKRLQGAAKLEHCHIVMNEMRIPQIDPTIIFGSGLRDLLEIDITTDWKTASNMKDPKFRDEHLEVYIAHEPRLDYPPNYLSIGGEPFQLACNQLEERARELVAYCELTEPWPTDAEIEFMDTNLSLRYLRGPSGARRAWSTSCPCLAASSKIFVRAMVGGEKFWALLPGVFLMRIIGYPVSSEGGEVPSDNEADEMWSWEDKKLMTSLAGNAFSGFCVGPLLIGFLSAMYNSRFATAQ</sequence>
<feature type="transmembrane region" description="Helical" evidence="4">
    <location>
        <begin position="392"/>
        <end position="414"/>
    </location>
</feature>
<keyword evidence="6" id="KW-1185">Reference proteome</keyword>
<feature type="region of interest" description="Disordered" evidence="3">
    <location>
        <begin position="87"/>
        <end position="106"/>
    </location>
</feature>
<dbReference type="EMBL" id="CAUYUJ010021671">
    <property type="protein sequence ID" value="CAK0906276.1"/>
    <property type="molecule type" value="Genomic_DNA"/>
</dbReference>
<comment type="caution">
    <text evidence="5">The sequence shown here is derived from an EMBL/GenBank/DDBJ whole genome shotgun (WGS) entry which is preliminary data.</text>
</comment>